<protein>
    <submittedName>
        <fullName evidence="3">Uncharacterized protein</fullName>
    </submittedName>
</protein>
<feature type="transmembrane region" description="Helical" evidence="2">
    <location>
        <begin position="6"/>
        <end position="34"/>
    </location>
</feature>
<accession>A0ABD2NBX4</accession>
<feature type="transmembrane region" description="Helical" evidence="2">
    <location>
        <begin position="115"/>
        <end position="138"/>
    </location>
</feature>
<feature type="region of interest" description="Disordered" evidence="1">
    <location>
        <begin position="275"/>
        <end position="294"/>
    </location>
</feature>
<keyword evidence="2" id="KW-0472">Membrane</keyword>
<dbReference type="EMBL" id="JABFTP020000083">
    <property type="protein sequence ID" value="KAL3276142.1"/>
    <property type="molecule type" value="Genomic_DNA"/>
</dbReference>
<feature type="transmembrane region" description="Helical" evidence="2">
    <location>
        <begin position="150"/>
        <end position="172"/>
    </location>
</feature>
<comment type="caution">
    <text evidence="3">The sequence shown here is derived from an EMBL/GenBank/DDBJ whole genome shotgun (WGS) entry which is preliminary data.</text>
</comment>
<dbReference type="AlphaFoldDB" id="A0ABD2NBX4"/>
<keyword evidence="4" id="KW-1185">Reference proteome</keyword>
<keyword evidence="2" id="KW-1133">Transmembrane helix</keyword>
<evidence type="ECO:0000313" key="3">
    <source>
        <dbReference type="EMBL" id="KAL3276142.1"/>
    </source>
</evidence>
<sequence>MCLSKTYLGICVFSMIWTFVQSIIHIGGIILGYYATQCKFKPTHILTSIFYVTYFYQSKCGALTPVDTGGVHFWDIFISDDDMSKLSHFYNDVIKVNNHVENENGITRMKTWMEVIFLSDCFWVISAASLGMGVLFRIKEKWCFFFYGPYVFFTFIVIIVDVISTTVFALDIPKTSNVSQWLDFMNIDNINATMYTDVPAIYLNLPAIILTAYSSRIVIVWLINILCCFLVLRATIINSRLPFEQNSNPNPTTDNNEDRIRTWQMFYEDTQIKPSTSGIMNQTNNRELRFQRTPVERKRNFREHSVDGAGRSSRRPFSNIPYIE</sequence>
<reference evidence="3 4" key="1">
    <citation type="journal article" date="2021" name="BMC Biol.">
        <title>Horizontally acquired antibacterial genes associated with adaptive radiation of ladybird beetles.</title>
        <authorList>
            <person name="Li H.S."/>
            <person name="Tang X.F."/>
            <person name="Huang Y.H."/>
            <person name="Xu Z.Y."/>
            <person name="Chen M.L."/>
            <person name="Du X.Y."/>
            <person name="Qiu B.Y."/>
            <person name="Chen P.T."/>
            <person name="Zhang W."/>
            <person name="Slipinski A."/>
            <person name="Escalona H.E."/>
            <person name="Waterhouse R.M."/>
            <person name="Zwick A."/>
            <person name="Pang H."/>
        </authorList>
    </citation>
    <scope>NUCLEOTIDE SEQUENCE [LARGE SCALE GENOMIC DNA]</scope>
    <source>
        <strain evidence="3">SYSU2018</strain>
    </source>
</reference>
<feature type="transmembrane region" description="Helical" evidence="2">
    <location>
        <begin position="192"/>
        <end position="212"/>
    </location>
</feature>
<gene>
    <name evidence="3" type="ORF">HHI36_020861</name>
</gene>
<keyword evidence="2" id="KW-0812">Transmembrane</keyword>
<feature type="compositionally biased region" description="Polar residues" evidence="1">
    <location>
        <begin position="275"/>
        <end position="285"/>
    </location>
</feature>
<feature type="transmembrane region" description="Helical" evidence="2">
    <location>
        <begin position="218"/>
        <end position="236"/>
    </location>
</feature>
<name>A0ABD2NBX4_9CUCU</name>
<evidence type="ECO:0000256" key="2">
    <source>
        <dbReference type="SAM" id="Phobius"/>
    </source>
</evidence>
<evidence type="ECO:0000313" key="4">
    <source>
        <dbReference type="Proteomes" id="UP001516400"/>
    </source>
</evidence>
<dbReference type="Proteomes" id="UP001516400">
    <property type="component" value="Unassembled WGS sequence"/>
</dbReference>
<feature type="region of interest" description="Disordered" evidence="1">
    <location>
        <begin position="299"/>
        <end position="324"/>
    </location>
</feature>
<evidence type="ECO:0000256" key="1">
    <source>
        <dbReference type="SAM" id="MobiDB-lite"/>
    </source>
</evidence>
<organism evidence="3 4">
    <name type="scientific">Cryptolaemus montrouzieri</name>
    <dbReference type="NCBI Taxonomy" id="559131"/>
    <lineage>
        <taxon>Eukaryota</taxon>
        <taxon>Metazoa</taxon>
        <taxon>Ecdysozoa</taxon>
        <taxon>Arthropoda</taxon>
        <taxon>Hexapoda</taxon>
        <taxon>Insecta</taxon>
        <taxon>Pterygota</taxon>
        <taxon>Neoptera</taxon>
        <taxon>Endopterygota</taxon>
        <taxon>Coleoptera</taxon>
        <taxon>Polyphaga</taxon>
        <taxon>Cucujiformia</taxon>
        <taxon>Coccinelloidea</taxon>
        <taxon>Coccinellidae</taxon>
        <taxon>Scymninae</taxon>
        <taxon>Scymnini</taxon>
        <taxon>Cryptolaemus</taxon>
    </lineage>
</organism>
<proteinExistence type="predicted"/>